<keyword evidence="5" id="KW-1185">Reference proteome</keyword>
<comment type="caution">
    <text evidence="4">The sequence shown here is derived from an EMBL/GenBank/DDBJ whole genome shotgun (WGS) entry which is preliminary data.</text>
</comment>
<feature type="signal peptide" evidence="3">
    <location>
        <begin position="1"/>
        <end position="21"/>
    </location>
</feature>
<evidence type="ECO:0000313" key="4">
    <source>
        <dbReference type="EMBL" id="MDT0557508.1"/>
    </source>
</evidence>
<protein>
    <submittedName>
        <fullName evidence="4">tRNA (Guanine-N1)-methyltransferase</fullName>
    </submittedName>
</protein>
<name>A0ABU2YH90_9FLAO</name>
<evidence type="ECO:0000313" key="5">
    <source>
        <dbReference type="Proteomes" id="UP001259492"/>
    </source>
</evidence>
<dbReference type="RefSeq" id="WP_311426273.1">
    <property type="nucleotide sequence ID" value="NZ_JAVRIA010000001.1"/>
</dbReference>
<reference evidence="4 5" key="1">
    <citation type="submission" date="2023-09" db="EMBL/GenBank/DDBJ databases">
        <authorList>
            <person name="Rey-Velasco X."/>
        </authorList>
    </citation>
    <scope>NUCLEOTIDE SEQUENCE [LARGE SCALE GENOMIC DNA]</scope>
    <source>
        <strain evidence="4 5">W332</strain>
    </source>
</reference>
<evidence type="ECO:0000256" key="1">
    <source>
        <dbReference type="SAM" id="Coils"/>
    </source>
</evidence>
<keyword evidence="2" id="KW-0812">Transmembrane</keyword>
<organism evidence="4 5">
    <name type="scientific">Microcosmobacter mediterraneus</name>
    <dbReference type="NCBI Taxonomy" id="3075607"/>
    <lineage>
        <taxon>Bacteria</taxon>
        <taxon>Pseudomonadati</taxon>
        <taxon>Bacteroidota</taxon>
        <taxon>Flavobacteriia</taxon>
        <taxon>Flavobacteriales</taxon>
        <taxon>Flavobacteriaceae</taxon>
        <taxon>Microcosmobacter</taxon>
    </lineage>
</organism>
<keyword evidence="2" id="KW-0472">Membrane</keyword>
<feature type="transmembrane region" description="Helical" evidence="2">
    <location>
        <begin position="138"/>
        <end position="156"/>
    </location>
</feature>
<keyword evidence="1" id="KW-0175">Coiled coil</keyword>
<evidence type="ECO:0000256" key="3">
    <source>
        <dbReference type="SAM" id="SignalP"/>
    </source>
</evidence>
<feature type="chain" id="PRO_5045528802" evidence="3">
    <location>
        <begin position="22"/>
        <end position="208"/>
    </location>
</feature>
<dbReference type="Proteomes" id="UP001259492">
    <property type="component" value="Unassembled WGS sequence"/>
</dbReference>
<dbReference type="EMBL" id="JAVRIA010000001">
    <property type="protein sequence ID" value="MDT0557508.1"/>
    <property type="molecule type" value="Genomic_DNA"/>
</dbReference>
<sequence length="208" mass="23741">MKSLKLCILAIICISFHFSNAQQTPTQEPKQTINDGTIDDKFEYVLRKSGNFKGTNGAAYEAVQRNMFLRLKAHTNDTINTLKKNLSDTKTVVSSQAKEIEDLKHNLSSTQSNLNATNDEKNNMALLGMQTSKTNYNIIMWSIIGGLLALLLFFIYKFKNSNAITRKANHKLAEVEEEFDEHRKTALEREQKVRRQLQDEINKQKGNT</sequence>
<evidence type="ECO:0000256" key="2">
    <source>
        <dbReference type="SAM" id="Phobius"/>
    </source>
</evidence>
<feature type="coiled-coil region" evidence="1">
    <location>
        <begin position="165"/>
        <end position="207"/>
    </location>
</feature>
<keyword evidence="2" id="KW-1133">Transmembrane helix</keyword>
<keyword evidence="3" id="KW-0732">Signal</keyword>
<gene>
    <name evidence="4" type="ORF">RM697_02535</name>
</gene>
<proteinExistence type="predicted"/>
<accession>A0ABU2YH90</accession>